<evidence type="ECO:0000313" key="1">
    <source>
        <dbReference type="EMBL" id="NXG63331.1"/>
    </source>
</evidence>
<keyword evidence="2" id="KW-1185">Reference proteome</keyword>
<reference evidence="1 2" key="1">
    <citation type="submission" date="2019-09" db="EMBL/GenBank/DDBJ databases">
        <title>Bird 10,000 Genomes (B10K) Project - Family phase.</title>
        <authorList>
            <person name="Zhang G."/>
        </authorList>
    </citation>
    <scope>NUCLEOTIDE SEQUENCE [LARGE SCALE GENOMIC DNA]</scope>
    <source>
        <strain evidence="1">B10K-DU-001-23</strain>
        <tissue evidence="1">Muscle</tissue>
    </source>
</reference>
<dbReference type="PANTHER" id="PTHR36466">
    <property type="entry name" value="BCL-2-LIKE PROTEIN 15"/>
    <property type="match status" value="1"/>
</dbReference>
<feature type="non-terminal residue" evidence="1">
    <location>
        <position position="196"/>
    </location>
</feature>
<dbReference type="InterPro" id="IPR033543">
    <property type="entry name" value="BCL2L15"/>
</dbReference>
<gene>
    <name evidence="1" type="primary">Bcl2l15</name>
    <name evidence="1" type="ORF">HEMCOM_R01448</name>
</gene>
<dbReference type="PANTHER" id="PTHR36466:SF1">
    <property type="entry name" value="BCL-2-LIKE PROTEIN 15"/>
    <property type="match status" value="1"/>
</dbReference>
<dbReference type="AlphaFoldDB" id="A0A7K9DEY1"/>
<proteinExistence type="predicted"/>
<sequence length="196" mass="22060">TAMTTFEEQTECIVEALFSDLFSEDETQCRSLETDGGGSVQAAAEPPAKFDPVLVASRLRQMGDQCNLDFERVSSEDLVEVLNGKVKCKCRNLTEYWILSQDLFITLSFIKKLKLLSQFLQMEKFEAAVHSLSRSWRAQNPQMAYEIAFLSVSVKLLMHVAKKVPAMVRPSQLVQVINGNSQVRSYIEACGGWVRV</sequence>
<evidence type="ECO:0000313" key="2">
    <source>
        <dbReference type="Proteomes" id="UP000518305"/>
    </source>
</evidence>
<protein>
    <submittedName>
        <fullName evidence="1">B2L15 protein</fullName>
    </submittedName>
</protein>
<dbReference type="EMBL" id="VWZJ01009844">
    <property type="protein sequence ID" value="NXG63331.1"/>
    <property type="molecule type" value="Genomic_DNA"/>
</dbReference>
<accession>A0A7K9DEY1</accession>
<dbReference type="Proteomes" id="UP000518305">
    <property type="component" value="Unassembled WGS sequence"/>
</dbReference>
<feature type="non-terminal residue" evidence="1">
    <location>
        <position position="1"/>
    </location>
</feature>
<organism evidence="1 2">
    <name type="scientific">Hemiprocne comata</name>
    <dbReference type="NCBI Taxonomy" id="243314"/>
    <lineage>
        <taxon>Eukaryota</taxon>
        <taxon>Metazoa</taxon>
        <taxon>Chordata</taxon>
        <taxon>Craniata</taxon>
        <taxon>Vertebrata</taxon>
        <taxon>Euteleostomi</taxon>
        <taxon>Archelosauria</taxon>
        <taxon>Archosauria</taxon>
        <taxon>Dinosauria</taxon>
        <taxon>Saurischia</taxon>
        <taxon>Theropoda</taxon>
        <taxon>Coelurosauria</taxon>
        <taxon>Aves</taxon>
        <taxon>Neognathae</taxon>
        <taxon>Neoaves</taxon>
        <taxon>Strisores</taxon>
        <taxon>Apodiformes</taxon>
        <taxon>Apodidae</taxon>
        <taxon>Hemiprocninae</taxon>
        <taxon>Hemiprocne</taxon>
    </lineage>
</organism>
<name>A0A7K9DEY1_9AVES</name>
<dbReference type="OrthoDB" id="9950208at2759"/>
<comment type="caution">
    <text evidence="1">The sequence shown here is derived from an EMBL/GenBank/DDBJ whole genome shotgun (WGS) entry which is preliminary data.</text>
</comment>